<accession>U4TM23</accession>
<organism evidence="1 2">
    <name type="scientific">Schleiferilactobacillus shenzhenensis LY-73</name>
    <dbReference type="NCBI Taxonomy" id="1231336"/>
    <lineage>
        <taxon>Bacteria</taxon>
        <taxon>Bacillati</taxon>
        <taxon>Bacillota</taxon>
        <taxon>Bacilli</taxon>
        <taxon>Lactobacillales</taxon>
        <taxon>Lactobacillaceae</taxon>
        <taxon>Schleiferilactobacillus</taxon>
    </lineage>
</organism>
<dbReference type="AlphaFoldDB" id="U4TM23"/>
<evidence type="ECO:0000313" key="1">
    <source>
        <dbReference type="EMBL" id="ERL65259.1"/>
    </source>
</evidence>
<reference evidence="2" key="1">
    <citation type="journal article" date="2013" name="Genome Announc.">
        <title>Whole-Genome Sequencing of Lactobacillus shenzhenensis Strain LY-73T.</title>
        <authorList>
            <person name="Lin Z."/>
            <person name="Liu Z."/>
            <person name="Yang R."/>
            <person name="Zou Y."/>
            <person name="Wan D."/>
            <person name="Chen J."/>
            <person name="Guo M."/>
            <person name="Zhao J."/>
            <person name="Fang C."/>
            <person name="Yang R."/>
            <person name="Liu F."/>
        </authorList>
    </citation>
    <scope>NUCLEOTIDE SEQUENCE [LARGE SCALE GENOMIC DNA]</scope>
    <source>
        <strain evidence="2">LY-73</strain>
    </source>
</reference>
<dbReference type="EMBL" id="KI271588">
    <property type="protein sequence ID" value="ERL65259.1"/>
    <property type="molecule type" value="Genomic_DNA"/>
</dbReference>
<dbReference type="HOGENOM" id="CLU_3311979_0_0_9"/>
<dbReference type="Proteomes" id="UP000030647">
    <property type="component" value="Unassembled WGS sequence"/>
</dbReference>
<gene>
    <name evidence="1" type="ORF">L248_2934</name>
</gene>
<sequence length="39" mass="4209">MPSVQPVPVSAKHKRQFAKALTLGATMGVGDTKNCRHVF</sequence>
<name>U4TM23_9LACO</name>
<proteinExistence type="predicted"/>
<protein>
    <submittedName>
        <fullName evidence="1">Uncharacterized protein</fullName>
    </submittedName>
</protein>
<dbReference type="STRING" id="1231336.L248_2934"/>
<evidence type="ECO:0000313" key="2">
    <source>
        <dbReference type="Proteomes" id="UP000030647"/>
    </source>
</evidence>
<keyword evidence="2" id="KW-1185">Reference proteome</keyword>